<keyword evidence="4" id="KW-0479">Metal-binding</keyword>
<evidence type="ECO:0000256" key="3">
    <source>
        <dbReference type="ARBA" id="ARBA00022670"/>
    </source>
</evidence>
<keyword evidence="9" id="KW-0482">Metalloprotease</keyword>
<dbReference type="GO" id="GO:0008237">
    <property type="term" value="F:metallopeptidase activity"/>
    <property type="evidence" value="ECO:0007669"/>
    <property type="project" value="UniProtKB-KW"/>
</dbReference>
<evidence type="ECO:0000256" key="5">
    <source>
        <dbReference type="ARBA" id="ARBA00022729"/>
    </source>
</evidence>
<dbReference type="PANTHER" id="PTHR37425">
    <property type="match status" value="1"/>
</dbReference>
<reference evidence="13 14" key="1">
    <citation type="submission" date="2015-01" db="EMBL/GenBank/DDBJ databases">
        <title>Genome sequence of the anaerobic bacterium Geobacter soli GSS01, a dissimilatory Fe(III) reducer from soil.</title>
        <authorList>
            <person name="Yang G."/>
            <person name="Zhou S."/>
        </authorList>
    </citation>
    <scope>NUCLEOTIDE SEQUENCE [LARGE SCALE GENOMIC DNA]</scope>
    <source>
        <strain evidence="13 14">GSS01</strain>
    </source>
</reference>
<dbReference type="RefSeq" id="WP_039648357.1">
    <property type="nucleotide sequence ID" value="NZ_JXBL01000001.1"/>
</dbReference>
<dbReference type="GO" id="GO:0006508">
    <property type="term" value="P:proteolysis"/>
    <property type="evidence" value="ECO:0007669"/>
    <property type="project" value="UniProtKB-KW"/>
</dbReference>
<keyword evidence="8" id="KW-0411">Iron-sulfur</keyword>
<keyword evidence="3" id="KW-0645">Protease</keyword>
<evidence type="ECO:0000256" key="12">
    <source>
        <dbReference type="ARBA" id="ARBA00093666"/>
    </source>
</evidence>
<comment type="pathway">
    <text evidence="2">Cell wall biogenesis; cell wall polysaccharide biosynthesis.</text>
</comment>
<protein>
    <recommendedName>
        <fullName evidence="12">Murein endopeptidase K</fullName>
    </recommendedName>
</protein>
<dbReference type="Pfam" id="PF05951">
    <property type="entry name" value="Peptidase_M15_2"/>
    <property type="match status" value="1"/>
</dbReference>
<dbReference type="Gene3D" id="3.30.1380.10">
    <property type="match status" value="1"/>
</dbReference>
<keyword evidence="5" id="KW-0732">Signal</keyword>
<comment type="similarity">
    <text evidence="11">Belongs to the peptidase M15 family.</text>
</comment>
<dbReference type="InterPro" id="IPR010275">
    <property type="entry name" value="MepK"/>
</dbReference>
<comment type="caution">
    <text evidence="13">The sequence shown here is derived from an EMBL/GenBank/DDBJ whole genome shotgun (WGS) entry which is preliminary data.</text>
</comment>
<proteinExistence type="inferred from homology"/>
<organism evidence="13 14">
    <name type="scientific">Geobacter soli</name>
    <dbReference type="NCBI Taxonomy" id="1510391"/>
    <lineage>
        <taxon>Bacteria</taxon>
        <taxon>Pseudomonadati</taxon>
        <taxon>Thermodesulfobacteriota</taxon>
        <taxon>Desulfuromonadia</taxon>
        <taxon>Geobacterales</taxon>
        <taxon>Geobacteraceae</taxon>
        <taxon>Geobacter</taxon>
    </lineage>
</organism>
<evidence type="ECO:0000256" key="1">
    <source>
        <dbReference type="ARBA" id="ARBA00001947"/>
    </source>
</evidence>
<dbReference type="AlphaFoldDB" id="A0A0C1QT81"/>
<dbReference type="GO" id="GO:0046872">
    <property type="term" value="F:metal ion binding"/>
    <property type="evidence" value="ECO:0007669"/>
    <property type="project" value="UniProtKB-KW"/>
</dbReference>
<keyword evidence="7" id="KW-0862">Zinc</keyword>
<accession>A0A0C1QT81</accession>
<keyword evidence="6" id="KW-0378">Hydrolase</keyword>
<evidence type="ECO:0000256" key="8">
    <source>
        <dbReference type="ARBA" id="ARBA00023014"/>
    </source>
</evidence>
<evidence type="ECO:0000256" key="2">
    <source>
        <dbReference type="ARBA" id="ARBA00004776"/>
    </source>
</evidence>
<evidence type="ECO:0000256" key="11">
    <source>
        <dbReference type="ARBA" id="ARBA00093448"/>
    </source>
</evidence>
<dbReference type="GO" id="GO:0071555">
    <property type="term" value="P:cell wall organization"/>
    <property type="evidence" value="ECO:0007669"/>
    <property type="project" value="UniProtKB-KW"/>
</dbReference>
<gene>
    <name evidence="13" type="ORF">SE37_11340</name>
</gene>
<keyword evidence="10" id="KW-0961">Cell wall biogenesis/degradation</keyword>
<evidence type="ECO:0000256" key="4">
    <source>
        <dbReference type="ARBA" id="ARBA00022723"/>
    </source>
</evidence>
<dbReference type="InterPro" id="IPR006311">
    <property type="entry name" value="TAT_signal"/>
</dbReference>
<sequence length="186" mass="20799">MSDHYFSRRGFLRASLLGVLCLRGIGSALATEFLEESYPVGRLSLRNIHTGEHLSVTYRTPDGEVDLDALNAINWLLRCHFTNQHTEMDLAVIEYLNMVDKELGGGREFRIISGYRSPEYNRILSERNGAVAKQSLHMEGKAIDIAVPGVNLAVLRDLAVGVRCGGVGYYPRSGFVHLDSGRFRTW</sequence>
<evidence type="ECO:0000313" key="13">
    <source>
        <dbReference type="EMBL" id="KIE44207.1"/>
    </source>
</evidence>
<dbReference type="Proteomes" id="UP000031433">
    <property type="component" value="Unassembled WGS sequence"/>
</dbReference>
<dbReference type="SUPFAM" id="SSF55166">
    <property type="entry name" value="Hedgehog/DD-peptidase"/>
    <property type="match status" value="1"/>
</dbReference>
<keyword evidence="14" id="KW-1185">Reference proteome</keyword>
<evidence type="ECO:0000256" key="9">
    <source>
        <dbReference type="ARBA" id="ARBA00023049"/>
    </source>
</evidence>
<dbReference type="EMBL" id="JXBL01000001">
    <property type="protein sequence ID" value="KIE44207.1"/>
    <property type="molecule type" value="Genomic_DNA"/>
</dbReference>
<comment type="cofactor">
    <cofactor evidence="1">
        <name>Zn(2+)</name>
        <dbReference type="ChEBI" id="CHEBI:29105"/>
    </cofactor>
</comment>
<dbReference type="PROSITE" id="PS51318">
    <property type="entry name" value="TAT"/>
    <property type="match status" value="1"/>
</dbReference>
<evidence type="ECO:0000313" key="14">
    <source>
        <dbReference type="Proteomes" id="UP000031433"/>
    </source>
</evidence>
<keyword evidence="8" id="KW-0408">Iron</keyword>
<evidence type="ECO:0000256" key="7">
    <source>
        <dbReference type="ARBA" id="ARBA00022833"/>
    </source>
</evidence>
<dbReference type="GO" id="GO:0051536">
    <property type="term" value="F:iron-sulfur cluster binding"/>
    <property type="evidence" value="ECO:0007669"/>
    <property type="project" value="UniProtKB-KW"/>
</dbReference>
<name>A0A0C1QT81_9BACT</name>
<evidence type="ECO:0000256" key="6">
    <source>
        <dbReference type="ARBA" id="ARBA00022801"/>
    </source>
</evidence>
<dbReference type="PANTHER" id="PTHR37425:SF1">
    <property type="entry name" value="OUTER MEMBRANE PROTEIN"/>
    <property type="match status" value="1"/>
</dbReference>
<evidence type="ECO:0000256" key="10">
    <source>
        <dbReference type="ARBA" id="ARBA00023316"/>
    </source>
</evidence>
<dbReference type="InterPro" id="IPR009045">
    <property type="entry name" value="Zn_M74/Hedgehog-like"/>
</dbReference>